<dbReference type="Proteomes" id="UP001057375">
    <property type="component" value="Unassembled WGS sequence"/>
</dbReference>
<proteinExistence type="predicted"/>
<dbReference type="Gene3D" id="1.10.510.10">
    <property type="entry name" value="Transferase(Phosphotransferase) domain 1"/>
    <property type="match status" value="1"/>
</dbReference>
<dbReference type="SUPFAM" id="SSF56112">
    <property type="entry name" value="Protein kinase-like (PK-like)"/>
    <property type="match status" value="1"/>
</dbReference>
<protein>
    <recommendedName>
        <fullName evidence="1">Protein kinase domain-containing protein</fullName>
    </recommendedName>
</protein>
<dbReference type="PROSITE" id="PS00108">
    <property type="entry name" value="PROTEIN_KINASE_ST"/>
    <property type="match status" value="1"/>
</dbReference>
<dbReference type="PANTHER" id="PTHR44167:SF24">
    <property type="entry name" value="SERINE_THREONINE-PROTEIN KINASE CHK2"/>
    <property type="match status" value="1"/>
</dbReference>
<dbReference type="SMART" id="SM00220">
    <property type="entry name" value="S_TKc"/>
    <property type="match status" value="1"/>
</dbReference>
<evidence type="ECO:0000259" key="1">
    <source>
        <dbReference type="PROSITE" id="PS50011"/>
    </source>
</evidence>
<dbReference type="EMBL" id="BQXS01011974">
    <property type="protein sequence ID" value="GKT18691.1"/>
    <property type="molecule type" value="Genomic_DNA"/>
</dbReference>
<name>A0ABQ5K0A6_9EUKA</name>
<dbReference type="InterPro" id="IPR008271">
    <property type="entry name" value="Ser/Thr_kinase_AS"/>
</dbReference>
<dbReference type="PANTHER" id="PTHR44167">
    <property type="entry name" value="OVARIAN-SPECIFIC SERINE/THREONINE-PROTEIN KINASE LOK-RELATED"/>
    <property type="match status" value="1"/>
</dbReference>
<evidence type="ECO:0000313" key="3">
    <source>
        <dbReference type="Proteomes" id="UP001057375"/>
    </source>
</evidence>
<reference evidence="2" key="1">
    <citation type="submission" date="2022-03" db="EMBL/GenBank/DDBJ databases">
        <title>Draft genome sequence of Aduncisulcus paluster, a free-living microaerophilic Fornicata.</title>
        <authorList>
            <person name="Yuyama I."/>
            <person name="Kume K."/>
            <person name="Tamura T."/>
            <person name="Inagaki Y."/>
            <person name="Hashimoto T."/>
        </authorList>
    </citation>
    <scope>NUCLEOTIDE SEQUENCE</scope>
    <source>
        <strain evidence="2">NY0171</strain>
    </source>
</reference>
<dbReference type="Pfam" id="PF00069">
    <property type="entry name" value="Pkinase"/>
    <property type="match status" value="1"/>
</dbReference>
<evidence type="ECO:0000313" key="2">
    <source>
        <dbReference type="EMBL" id="GKT18691.1"/>
    </source>
</evidence>
<dbReference type="PROSITE" id="PS50011">
    <property type="entry name" value="PROTEIN_KINASE_DOM"/>
    <property type="match status" value="1"/>
</dbReference>
<gene>
    <name evidence="2" type="ORF">ADUPG1_011356</name>
</gene>
<keyword evidence="3" id="KW-1185">Reference proteome</keyword>
<dbReference type="InterPro" id="IPR000719">
    <property type="entry name" value="Prot_kinase_dom"/>
</dbReference>
<accession>A0ABQ5K0A6</accession>
<sequence>DSYNPFKLASICISLIECLDDVQLGFEEKKRETFVHRDLKPENFLVRIDPKTNECRIVLGDLGLVKLQDSASLSTSTMTFTQHSMSSMTKKEKKKEDKDLICGTLIYNAPEALRGRQDAKSDAYSLGMTMYTLFNCFPPFLGIPEFQMKFREQGSLSAVLLRLMEEESFFPDIELCQIFLNLKEQGGKKVAKCLAKVFEGLTKINPEKRMSVHEARIAVQKIKPLVPRFGMGVKCPSIGEIVESQLIKYDGYPGDVVDPELLVPKKGWFTSIVTSISL</sequence>
<comment type="caution">
    <text evidence="2">The sequence shown here is derived from an EMBL/GenBank/DDBJ whole genome shotgun (WGS) entry which is preliminary data.</text>
</comment>
<feature type="non-terminal residue" evidence="2">
    <location>
        <position position="1"/>
    </location>
</feature>
<organism evidence="2 3">
    <name type="scientific">Aduncisulcus paluster</name>
    <dbReference type="NCBI Taxonomy" id="2918883"/>
    <lineage>
        <taxon>Eukaryota</taxon>
        <taxon>Metamonada</taxon>
        <taxon>Carpediemonas-like organisms</taxon>
        <taxon>Aduncisulcus</taxon>
    </lineage>
</organism>
<dbReference type="InterPro" id="IPR011009">
    <property type="entry name" value="Kinase-like_dom_sf"/>
</dbReference>
<feature type="domain" description="Protein kinase" evidence="1">
    <location>
        <begin position="1"/>
        <end position="226"/>
    </location>
</feature>